<sequence length="502" mass="54914">MRQSVKFLRDGEVVELDNVDPNETLLDYLRLREGSCGTKEGCGEGDCGACSVAIGSLKDGKLEYQAVNSCIQLLGMMDGKEIITVDDLSDSSQARRSGELHPVQDAMLRHHGSQCGFCTPGIVMSLFTLYHAEIEADRNTINDQLAGNLCRCTGYRPIIDAALESCTGKAEDRFREDAKARTTKLNELDDKEDLFIGNEAKFFAAPASTETLASLYEKHPDAVIVAGATDVGLWITKQLRDLPKIIHIGRVTELQNIIDNKGEIIIGAGVTYAHAKETLATIDPDVAEIIRRIGSTQVRASGTIGGNIANGSPIGDSPPLLIALNARLTLQKGTQSREIDLENFFIDYGKQDRKEGEFVSKIRVPKLAENEVFRSYKISKRFDQDISALLAAFRLTLDNSKITQARIAYGGMAGTPKRAELTQKALIGIDLNAPETWENAVQTLEQDFTPLSDMRASADYRMEAAKGLLIKALHEISNGKVDQQGKQTRVIGARANDVREAV</sequence>
<organism evidence="8 9">
    <name type="scientific">Kiloniella litopenaei</name>
    <dbReference type="NCBI Taxonomy" id="1549748"/>
    <lineage>
        <taxon>Bacteria</taxon>
        <taxon>Pseudomonadati</taxon>
        <taxon>Pseudomonadota</taxon>
        <taxon>Alphaproteobacteria</taxon>
        <taxon>Rhodospirillales</taxon>
        <taxon>Kiloniellaceae</taxon>
        <taxon>Kiloniella</taxon>
    </lineage>
</organism>
<dbReference type="PROSITE" id="PS51085">
    <property type="entry name" value="2FE2S_FER_2"/>
    <property type="match status" value="1"/>
</dbReference>
<dbReference type="Gene3D" id="1.10.150.120">
    <property type="entry name" value="[2Fe-2S]-binding domain"/>
    <property type="match status" value="1"/>
</dbReference>
<dbReference type="EMBL" id="LANI01000001">
    <property type="protein sequence ID" value="KKJ78564.1"/>
    <property type="molecule type" value="Genomic_DNA"/>
</dbReference>
<dbReference type="Gene3D" id="3.10.20.30">
    <property type="match status" value="1"/>
</dbReference>
<dbReference type="InterPro" id="IPR001041">
    <property type="entry name" value="2Fe-2S_ferredoxin-type"/>
</dbReference>
<keyword evidence="9" id="KW-1185">Reference proteome</keyword>
<dbReference type="PROSITE" id="PS00197">
    <property type="entry name" value="2FE2S_FER_1"/>
    <property type="match status" value="1"/>
</dbReference>
<dbReference type="GO" id="GO:0005506">
    <property type="term" value="F:iron ion binding"/>
    <property type="evidence" value="ECO:0007669"/>
    <property type="project" value="InterPro"/>
</dbReference>
<dbReference type="SMART" id="SM01092">
    <property type="entry name" value="CO_deh_flav_C"/>
    <property type="match status" value="1"/>
</dbReference>
<dbReference type="GO" id="GO:0051537">
    <property type="term" value="F:2 iron, 2 sulfur cluster binding"/>
    <property type="evidence" value="ECO:0007669"/>
    <property type="project" value="InterPro"/>
</dbReference>
<proteinExistence type="predicted"/>
<dbReference type="Gene3D" id="3.30.465.10">
    <property type="match status" value="1"/>
</dbReference>
<feature type="domain" description="FAD-binding PCMH-type" evidence="7">
    <location>
        <begin position="195"/>
        <end position="369"/>
    </location>
</feature>
<keyword evidence="3" id="KW-0274">FAD</keyword>
<dbReference type="Pfam" id="PF00111">
    <property type="entry name" value="Fer2"/>
    <property type="match status" value="1"/>
</dbReference>
<dbReference type="Gene3D" id="3.30.390.50">
    <property type="entry name" value="CO dehydrogenase flavoprotein, C-terminal domain"/>
    <property type="match status" value="1"/>
</dbReference>
<evidence type="ECO:0000256" key="5">
    <source>
        <dbReference type="ARBA" id="ARBA00023004"/>
    </source>
</evidence>
<dbReference type="InterPro" id="IPR016169">
    <property type="entry name" value="FAD-bd_PCMH_sub2"/>
</dbReference>
<evidence type="ECO:0000256" key="4">
    <source>
        <dbReference type="ARBA" id="ARBA00023002"/>
    </source>
</evidence>
<evidence type="ECO:0000256" key="3">
    <source>
        <dbReference type="ARBA" id="ARBA00022827"/>
    </source>
</evidence>
<dbReference type="PIRSF" id="PIRSF036557">
    <property type="entry name" value="XdhA_RC"/>
    <property type="match status" value="1"/>
</dbReference>
<dbReference type="Pfam" id="PF01799">
    <property type="entry name" value="Fer2_2"/>
    <property type="match status" value="1"/>
</dbReference>
<dbReference type="PATRIC" id="fig|1549748.8.peg.37"/>
<dbReference type="GO" id="GO:0071949">
    <property type="term" value="F:FAD binding"/>
    <property type="evidence" value="ECO:0007669"/>
    <property type="project" value="InterPro"/>
</dbReference>
<dbReference type="Pfam" id="PF03450">
    <property type="entry name" value="CO_deh_flav_C"/>
    <property type="match status" value="1"/>
</dbReference>
<dbReference type="PANTHER" id="PTHR45444">
    <property type="entry name" value="XANTHINE DEHYDROGENASE"/>
    <property type="match status" value="1"/>
</dbReference>
<dbReference type="InterPro" id="IPR016208">
    <property type="entry name" value="Ald_Oxase/xanthine_DH-like"/>
</dbReference>
<evidence type="ECO:0000259" key="7">
    <source>
        <dbReference type="PROSITE" id="PS51387"/>
    </source>
</evidence>
<feature type="domain" description="2Fe-2S ferredoxin-type" evidence="6">
    <location>
        <begin position="3"/>
        <end position="88"/>
    </location>
</feature>
<dbReference type="InterPro" id="IPR016167">
    <property type="entry name" value="FAD-bd_PCMH_sub1"/>
</dbReference>
<dbReference type="InterPro" id="IPR036010">
    <property type="entry name" value="2Fe-2S_ferredoxin-like_sf"/>
</dbReference>
<evidence type="ECO:0000313" key="9">
    <source>
        <dbReference type="Proteomes" id="UP000034491"/>
    </source>
</evidence>
<keyword evidence="5" id="KW-0408">Iron</keyword>
<evidence type="ECO:0000259" key="6">
    <source>
        <dbReference type="PROSITE" id="PS51085"/>
    </source>
</evidence>
<evidence type="ECO:0000256" key="1">
    <source>
        <dbReference type="ARBA" id="ARBA00022630"/>
    </source>
</evidence>
<dbReference type="SUPFAM" id="SSF55447">
    <property type="entry name" value="CO dehydrogenase flavoprotein C-terminal domain-like"/>
    <property type="match status" value="1"/>
</dbReference>
<dbReference type="SUPFAM" id="SSF56176">
    <property type="entry name" value="FAD-binding/transporter-associated domain-like"/>
    <property type="match status" value="1"/>
</dbReference>
<reference evidence="8 9" key="1">
    <citation type="submission" date="2015-03" db="EMBL/GenBank/DDBJ databases">
        <title>Genome sequence of Kiloniella sp. P1-1, isolated from the gut microflora of Pacific white shrimp, Penaeus vannamei.</title>
        <authorList>
            <person name="Shao Z."/>
            <person name="Wang L."/>
            <person name="Li X."/>
        </authorList>
    </citation>
    <scope>NUCLEOTIDE SEQUENCE [LARGE SCALE GENOMIC DNA]</scope>
    <source>
        <strain evidence="8 9">P1-1</strain>
    </source>
</reference>
<dbReference type="InterPro" id="IPR036318">
    <property type="entry name" value="FAD-bd_PCMH-like_sf"/>
</dbReference>
<dbReference type="OrthoDB" id="9792018at2"/>
<dbReference type="InterPro" id="IPR002346">
    <property type="entry name" value="Mopterin_DH_FAD-bd"/>
</dbReference>
<dbReference type="InterPro" id="IPR036884">
    <property type="entry name" value="2Fe-2S-bd_dom_sf"/>
</dbReference>
<keyword evidence="1" id="KW-0285">Flavoprotein</keyword>
<dbReference type="InterPro" id="IPR006058">
    <property type="entry name" value="2Fe2S_fd_BS"/>
</dbReference>
<comment type="caution">
    <text evidence="8">The sequence shown here is derived from an EMBL/GenBank/DDBJ whole genome shotgun (WGS) entry which is preliminary data.</text>
</comment>
<dbReference type="NCBIfam" id="TIGR02963">
    <property type="entry name" value="xanthine_xdhA"/>
    <property type="match status" value="1"/>
</dbReference>
<evidence type="ECO:0000313" key="8">
    <source>
        <dbReference type="EMBL" id="KKJ78564.1"/>
    </source>
</evidence>
<name>A0A0M2RDM9_9PROT</name>
<dbReference type="CDD" id="cd00207">
    <property type="entry name" value="fer2"/>
    <property type="match status" value="1"/>
</dbReference>
<dbReference type="GO" id="GO:0004854">
    <property type="term" value="F:xanthine dehydrogenase activity"/>
    <property type="evidence" value="ECO:0007669"/>
    <property type="project" value="InterPro"/>
</dbReference>
<dbReference type="Pfam" id="PF00941">
    <property type="entry name" value="FAD_binding_5"/>
    <property type="match status" value="1"/>
</dbReference>
<dbReference type="InterPro" id="IPR005107">
    <property type="entry name" value="CO_DH_flav_C"/>
</dbReference>
<dbReference type="PROSITE" id="PS51387">
    <property type="entry name" value="FAD_PCMH"/>
    <property type="match status" value="1"/>
</dbReference>
<keyword evidence="4" id="KW-0560">Oxidoreductase</keyword>
<dbReference type="PANTHER" id="PTHR45444:SF3">
    <property type="entry name" value="XANTHINE DEHYDROGENASE"/>
    <property type="match status" value="1"/>
</dbReference>
<protein>
    <submittedName>
        <fullName evidence="8">FAD-binding molybdopterin dehydrogenase</fullName>
    </submittedName>
</protein>
<dbReference type="Gene3D" id="3.30.43.10">
    <property type="entry name" value="Uridine Diphospho-n-acetylenolpyruvylglucosamine Reductase, domain 2"/>
    <property type="match status" value="1"/>
</dbReference>
<dbReference type="InterPro" id="IPR012675">
    <property type="entry name" value="Beta-grasp_dom_sf"/>
</dbReference>
<evidence type="ECO:0000256" key="2">
    <source>
        <dbReference type="ARBA" id="ARBA00022723"/>
    </source>
</evidence>
<dbReference type="SUPFAM" id="SSF47741">
    <property type="entry name" value="CO dehydrogenase ISP C-domain like"/>
    <property type="match status" value="1"/>
</dbReference>
<dbReference type="InterPro" id="IPR002888">
    <property type="entry name" value="2Fe-2S-bd"/>
</dbReference>
<dbReference type="InterPro" id="IPR036683">
    <property type="entry name" value="CO_DH_flav_C_dom_sf"/>
</dbReference>
<dbReference type="AlphaFoldDB" id="A0A0M2RDM9"/>
<dbReference type="Proteomes" id="UP000034491">
    <property type="component" value="Unassembled WGS sequence"/>
</dbReference>
<dbReference type="InterPro" id="IPR012175">
    <property type="entry name" value="Xanth_DH_ssu_bac"/>
</dbReference>
<gene>
    <name evidence="8" type="ORF">WH95_00170</name>
</gene>
<dbReference type="SUPFAM" id="SSF54292">
    <property type="entry name" value="2Fe-2S ferredoxin-like"/>
    <property type="match status" value="1"/>
</dbReference>
<keyword evidence="2" id="KW-0479">Metal-binding</keyword>
<dbReference type="STRING" id="1549748.WH95_00170"/>
<dbReference type="InterPro" id="IPR014307">
    <property type="entry name" value="Xanthine_DH_ssu"/>
</dbReference>
<accession>A0A0M2RDM9</accession>
<dbReference type="RefSeq" id="WP_046501467.1">
    <property type="nucleotide sequence ID" value="NZ_LANI01000001.1"/>
</dbReference>
<dbReference type="InterPro" id="IPR016166">
    <property type="entry name" value="FAD-bd_PCMH"/>
</dbReference>